<dbReference type="PANTHER" id="PTHR23409">
    <property type="entry name" value="RIBONUCLEOSIDE-DIPHOSPHATE REDUCTASE SMALL CHAIN"/>
    <property type="match status" value="1"/>
</dbReference>
<dbReference type="EMBL" id="WTPX01000146">
    <property type="protein sequence ID" value="NNJ27374.1"/>
    <property type="molecule type" value="Genomic_DNA"/>
</dbReference>
<dbReference type="Proteomes" id="UP000609651">
    <property type="component" value="Unassembled WGS sequence"/>
</dbReference>
<keyword evidence="2" id="KW-0408">Iron</keyword>
<evidence type="ECO:0000256" key="1">
    <source>
        <dbReference type="ARBA" id="ARBA00009303"/>
    </source>
</evidence>
<dbReference type="Pfam" id="PF00268">
    <property type="entry name" value="Ribonuc_red_sm"/>
    <property type="match status" value="1"/>
</dbReference>
<evidence type="ECO:0000256" key="4">
    <source>
        <dbReference type="SAM" id="Phobius"/>
    </source>
</evidence>
<dbReference type="InterPro" id="IPR009078">
    <property type="entry name" value="Ferritin-like_SF"/>
</dbReference>
<evidence type="ECO:0000313" key="6">
    <source>
        <dbReference type="Proteomes" id="UP000609651"/>
    </source>
</evidence>
<dbReference type="PIRSF" id="PIRSF000355">
    <property type="entry name" value="NrdB"/>
    <property type="match status" value="1"/>
</dbReference>
<keyword evidence="2" id="KW-0215">Deoxyribonucleotide synthesis</keyword>
<dbReference type="InterPro" id="IPR033909">
    <property type="entry name" value="RNR_small"/>
</dbReference>
<dbReference type="NCBIfam" id="NF007186">
    <property type="entry name" value="PRK09614.1-5"/>
    <property type="match status" value="1"/>
</dbReference>
<comment type="cofactor">
    <cofactor evidence="2">
        <name>Fe cation</name>
        <dbReference type="ChEBI" id="CHEBI:24875"/>
    </cofactor>
    <text evidence="2">Binds 2 iron ions per subunit.</text>
</comment>
<keyword evidence="4" id="KW-0472">Membrane</keyword>
<dbReference type="Gene3D" id="1.10.620.20">
    <property type="entry name" value="Ribonucleotide Reductase, subunit A"/>
    <property type="match status" value="1"/>
</dbReference>
<dbReference type="InterPro" id="IPR012348">
    <property type="entry name" value="RNR-like"/>
</dbReference>
<comment type="caution">
    <text evidence="5">The sequence shown here is derived from an EMBL/GenBank/DDBJ whole genome shotgun (WGS) entry which is preliminary data.</text>
</comment>
<sequence length="387" mass="43821">MSATLAPRTLSPAGSQAGDSGALSFDDAPARPAAPVENPANAEGLTTENTGRFDVDAKRLINCGAVDVNQLMPLKYKWAWEHYINGCANHWMPTEVPMTKDIETWRSDKLSDDERLVILRNLGFFATAESLVGNNLVLAIFKHVTNAECRQYLLRQAFEEAIHTHTFLYIVDSLGLEEGALFNMYREIPAIAAKDELEMELTREIMDPNFSTETFEGAQAFLKNLIGYYLIMEGIFFYSGFVMMLSFHRRNLMTGVGEQFQYILRDETTHLNFGIDLINGIKAENPELWTPKFQQETRARILHAVELEIAYAQDCLPKGVMGLNADLFRDYVRHVADRRLERIGLGAEFGASNPFPWMSETIDLAKEKNFFETRVTEYQTGSALSWD</sequence>
<comment type="similarity">
    <text evidence="1 2">Belongs to the ribonucleoside diphosphate reductase small chain family.</text>
</comment>
<protein>
    <recommendedName>
        <fullName evidence="2">Ribonucleoside-diphosphate reductase subunit beta</fullName>
        <ecNumber evidence="2">1.17.4.1</ecNumber>
    </recommendedName>
</protein>
<proteinExistence type="inferred from homology"/>
<reference evidence="5 6" key="1">
    <citation type="journal article" date="2020" name="Syst. Appl. Microbiol.">
        <title>Alienimonas chondri sp. nov., a novel planctomycete isolated from the biofilm of the red alga Chondrus crispus.</title>
        <authorList>
            <person name="Vitorino I."/>
            <person name="Albuquerque L."/>
            <person name="Wiegand S."/>
            <person name="Kallscheuer N."/>
            <person name="da Costa M.S."/>
            <person name="Lobo-da-Cunha A."/>
            <person name="Jogler C."/>
            <person name="Lage O.M."/>
        </authorList>
    </citation>
    <scope>NUCLEOTIDE SEQUENCE [LARGE SCALE GENOMIC DNA]</scope>
    <source>
        <strain evidence="5 6">LzC2</strain>
    </source>
</reference>
<dbReference type="PANTHER" id="PTHR23409:SF18">
    <property type="entry name" value="RIBONUCLEOSIDE-DIPHOSPHATE REDUCTASE SUBUNIT M2"/>
    <property type="match status" value="1"/>
</dbReference>
<dbReference type="InterPro" id="IPR000358">
    <property type="entry name" value="RNR_small_fam"/>
</dbReference>
<feature type="transmembrane region" description="Helical" evidence="4">
    <location>
        <begin position="226"/>
        <end position="247"/>
    </location>
</feature>
<evidence type="ECO:0000256" key="2">
    <source>
        <dbReference type="PIRNR" id="PIRNR000355"/>
    </source>
</evidence>
<feature type="region of interest" description="Disordered" evidence="3">
    <location>
        <begin position="1"/>
        <end position="49"/>
    </location>
</feature>
<dbReference type="EC" id="1.17.4.1" evidence="2"/>
<keyword evidence="2" id="KW-0479">Metal-binding</keyword>
<dbReference type="SUPFAM" id="SSF47240">
    <property type="entry name" value="Ferritin-like"/>
    <property type="match status" value="1"/>
</dbReference>
<keyword evidence="6" id="KW-1185">Reference proteome</keyword>
<keyword evidence="4" id="KW-1133">Transmembrane helix</keyword>
<dbReference type="GO" id="GO:0004748">
    <property type="term" value="F:ribonucleoside-diphosphate reductase activity, thioredoxin disulfide as acceptor"/>
    <property type="evidence" value="ECO:0007669"/>
    <property type="project" value="UniProtKB-EC"/>
</dbReference>
<name>A0ABX1VH04_9PLAN</name>
<comment type="catalytic activity">
    <reaction evidence="2">
        <text>a 2'-deoxyribonucleoside 5'-diphosphate + [thioredoxin]-disulfide + H2O = a ribonucleoside 5'-diphosphate + [thioredoxin]-dithiol</text>
        <dbReference type="Rhea" id="RHEA:23252"/>
        <dbReference type="Rhea" id="RHEA-COMP:10698"/>
        <dbReference type="Rhea" id="RHEA-COMP:10700"/>
        <dbReference type="ChEBI" id="CHEBI:15377"/>
        <dbReference type="ChEBI" id="CHEBI:29950"/>
        <dbReference type="ChEBI" id="CHEBI:50058"/>
        <dbReference type="ChEBI" id="CHEBI:57930"/>
        <dbReference type="ChEBI" id="CHEBI:73316"/>
        <dbReference type="EC" id="1.17.4.1"/>
    </reaction>
</comment>
<dbReference type="RefSeq" id="WP_171189279.1">
    <property type="nucleotide sequence ID" value="NZ_WTPX01000146.1"/>
</dbReference>
<keyword evidence="2 5" id="KW-0560">Oxidoreductase</keyword>
<comment type="function">
    <text evidence="2">Provides the precursors necessary for DNA synthesis. Catalyzes the biosynthesis of deoxyribonucleotides from the corresponding ribonucleotides.</text>
</comment>
<evidence type="ECO:0000313" key="5">
    <source>
        <dbReference type="EMBL" id="NNJ27374.1"/>
    </source>
</evidence>
<organism evidence="5 6">
    <name type="scientific">Alienimonas chondri</name>
    <dbReference type="NCBI Taxonomy" id="2681879"/>
    <lineage>
        <taxon>Bacteria</taxon>
        <taxon>Pseudomonadati</taxon>
        <taxon>Planctomycetota</taxon>
        <taxon>Planctomycetia</taxon>
        <taxon>Planctomycetales</taxon>
        <taxon>Planctomycetaceae</taxon>
        <taxon>Alienimonas</taxon>
    </lineage>
</organism>
<evidence type="ECO:0000256" key="3">
    <source>
        <dbReference type="SAM" id="MobiDB-lite"/>
    </source>
</evidence>
<gene>
    <name evidence="5" type="primary">nrdB</name>
    <name evidence="5" type="ORF">LzC2_34760</name>
</gene>
<dbReference type="NCBIfam" id="NF005550">
    <property type="entry name" value="PRK07209.1"/>
    <property type="match status" value="1"/>
</dbReference>
<keyword evidence="4" id="KW-0812">Transmembrane</keyword>
<accession>A0ABX1VH04</accession>
<dbReference type="CDD" id="cd01049">
    <property type="entry name" value="RNRR2"/>
    <property type="match status" value="1"/>
</dbReference>
<feature type="compositionally biased region" description="Low complexity" evidence="3">
    <location>
        <begin position="30"/>
        <end position="43"/>
    </location>
</feature>